<dbReference type="OrthoDB" id="2917154at2"/>
<gene>
    <name evidence="1" type="ORF">D0469_03500</name>
</gene>
<name>A0A372LS57_9BACI</name>
<comment type="caution">
    <text evidence="1">The sequence shown here is derived from an EMBL/GenBank/DDBJ whole genome shotgun (WGS) entry which is preliminary data.</text>
</comment>
<evidence type="ECO:0000313" key="2">
    <source>
        <dbReference type="Proteomes" id="UP000264541"/>
    </source>
</evidence>
<dbReference type="Proteomes" id="UP000264541">
    <property type="component" value="Unassembled WGS sequence"/>
</dbReference>
<organism evidence="1 2">
    <name type="scientific">Peribacillus saganii</name>
    <dbReference type="NCBI Taxonomy" id="2303992"/>
    <lineage>
        <taxon>Bacteria</taxon>
        <taxon>Bacillati</taxon>
        <taxon>Bacillota</taxon>
        <taxon>Bacilli</taxon>
        <taxon>Bacillales</taxon>
        <taxon>Bacillaceae</taxon>
        <taxon>Peribacillus</taxon>
    </lineage>
</organism>
<dbReference type="AlphaFoldDB" id="A0A372LS57"/>
<evidence type="ECO:0000313" key="1">
    <source>
        <dbReference type="EMBL" id="RFU71018.1"/>
    </source>
</evidence>
<dbReference type="EMBL" id="QVTE01000008">
    <property type="protein sequence ID" value="RFU71018.1"/>
    <property type="molecule type" value="Genomic_DNA"/>
</dbReference>
<sequence>MKFKEAVREFQLTNDRTVIERIISHLQLDFLAGESLTEPEHYIAIKVKAQIWPYLRNARKVRRGTKTAWYRFMDLINGDDYHADGFIGLNKKYGLNLTRENNYQIPLYIKDQMSEDFLAETEEAIDFWNELHRKEDEMTEELYNEALCNWAVPALEYAMERVDTERSDREMVSYINRAFYTKYVELRATSQGLVRKREDGRWVYYQPKQDFDEDNYRNQEIMQMIFKRKDFRYPEAWDRFRILTRRQYELLGKVEEVIREDIRRNDPAYFRENYNHGQVKYTYMATKLEMSYEAFIKNMQRIEKSIFVGKL</sequence>
<dbReference type="RefSeq" id="WP_117325245.1">
    <property type="nucleotide sequence ID" value="NZ_QVTE01000008.1"/>
</dbReference>
<reference evidence="1 2" key="1">
    <citation type="submission" date="2018-08" db="EMBL/GenBank/DDBJ databases">
        <title>Bacillus chawlae sp. nov., Bacillus glennii sp. nov., and Bacillus saganii sp. nov. Isolated from the Vehicle Assembly Building at Kennedy Space Center where the Viking Spacecraft were Assembled.</title>
        <authorList>
            <person name="Seuylemezian A."/>
            <person name="Vaishampayan P."/>
        </authorList>
    </citation>
    <scope>NUCLEOTIDE SEQUENCE [LARGE SCALE GENOMIC DNA]</scope>
    <source>
        <strain evidence="1 2">V47-23a</strain>
    </source>
</reference>
<proteinExistence type="predicted"/>
<keyword evidence="2" id="KW-1185">Reference proteome</keyword>
<accession>A0A372LS57</accession>
<protein>
    <submittedName>
        <fullName evidence="1">Uncharacterized protein</fullName>
    </submittedName>
</protein>